<feature type="region of interest" description="Disordered" evidence="1">
    <location>
        <begin position="25"/>
        <end position="59"/>
    </location>
</feature>
<organism evidence="2 3">
    <name type="scientific">Iris pallida</name>
    <name type="common">Sweet iris</name>
    <dbReference type="NCBI Taxonomy" id="29817"/>
    <lineage>
        <taxon>Eukaryota</taxon>
        <taxon>Viridiplantae</taxon>
        <taxon>Streptophyta</taxon>
        <taxon>Embryophyta</taxon>
        <taxon>Tracheophyta</taxon>
        <taxon>Spermatophyta</taxon>
        <taxon>Magnoliopsida</taxon>
        <taxon>Liliopsida</taxon>
        <taxon>Asparagales</taxon>
        <taxon>Iridaceae</taxon>
        <taxon>Iridoideae</taxon>
        <taxon>Irideae</taxon>
        <taxon>Iris</taxon>
    </lineage>
</organism>
<evidence type="ECO:0000256" key="1">
    <source>
        <dbReference type="SAM" id="MobiDB-lite"/>
    </source>
</evidence>
<name>A0AAX6HQY4_IRIPA</name>
<feature type="region of interest" description="Disordered" evidence="1">
    <location>
        <begin position="91"/>
        <end position="110"/>
    </location>
</feature>
<protein>
    <submittedName>
        <fullName evidence="2">BOI-related E3 ubiquitin-protein ligase 1</fullName>
    </submittedName>
</protein>
<keyword evidence="3" id="KW-1185">Reference proteome</keyword>
<dbReference type="EMBL" id="JANAVB010007356">
    <property type="protein sequence ID" value="KAJ6843228.1"/>
    <property type="molecule type" value="Genomic_DNA"/>
</dbReference>
<evidence type="ECO:0000313" key="3">
    <source>
        <dbReference type="Proteomes" id="UP001140949"/>
    </source>
</evidence>
<feature type="compositionally biased region" description="Low complexity" evidence="1">
    <location>
        <begin position="34"/>
        <end position="58"/>
    </location>
</feature>
<reference evidence="2" key="2">
    <citation type="submission" date="2023-04" db="EMBL/GenBank/DDBJ databases">
        <authorList>
            <person name="Bruccoleri R.E."/>
            <person name="Oakeley E.J."/>
            <person name="Faust A.-M."/>
            <person name="Dessus-Babus S."/>
            <person name="Altorfer M."/>
            <person name="Burckhardt D."/>
            <person name="Oertli M."/>
            <person name="Naumann U."/>
            <person name="Petersen F."/>
            <person name="Wong J."/>
        </authorList>
    </citation>
    <scope>NUCLEOTIDE SEQUENCE</scope>
    <source>
        <strain evidence="2">GSM-AAB239-AS_SAM_17_03QT</strain>
        <tissue evidence="2">Leaf</tissue>
    </source>
</reference>
<evidence type="ECO:0000313" key="2">
    <source>
        <dbReference type="EMBL" id="KAJ6843228.1"/>
    </source>
</evidence>
<sequence>MAWQAKAVAEQSAAALLHAQLQSAAAGPRSAVAGTGQRTRSRPTSTRSGPGSAGAAESSRCRWCCCRVGICVCAPGATRSPQVSAVPCAKEPGPAECRSSSRDVQPVLGKKKVNKILKLKKKKKK</sequence>
<comment type="caution">
    <text evidence="2">The sequence shown here is derived from an EMBL/GenBank/DDBJ whole genome shotgun (WGS) entry which is preliminary data.</text>
</comment>
<dbReference type="AlphaFoldDB" id="A0AAX6HQY4"/>
<gene>
    <name evidence="2" type="ORF">M6B38_297615</name>
</gene>
<proteinExistence type="predicted"/>
<accession>A0AAX6HQY4</accession>
<dbReference type="Proteomes" id="UP001140949">
    <property type="component" value="Unassembled WGS sequence"/>
</dbReference>
<reference evidence="2" key="1">
    <citation type="journal article" date="2023" name="GigaByte">
        <title>Genome assembly of the bearded iris, Iris pallida Lam.</title>
        <authorList>
            <person name="Bruccoleri R.E."/>
            <person name="Oakeley E.J."/>
            <person name="Faust A.M.E."/>
            <person name="Altorfer M."/>
            <person name="Dessus-Babus S."/>
            <person name="Burckhardt D."/>
            <person name="Oertli M."/>
            <person name="Naumann U."/>
            <person name="Petersen F."/>
            <person name="Wong J."/>
        </authorList>
    </citation>
    <scope>NUCLEOTIDE SEQUENCE</scope>
    <source>
        <strain evidence="2">GSM-AAB239-AS_SAM_17_03QT</strain>
    </source>
</reference>